<name>A0A0A9B2T5_ARUDO</name>
<proteinExistence type="predicted"/>
<reference evidence="1" key="2">
    <citation type="journal article" date="2015" name="Data Brief">
        <title>Shoot transcriptome of the giant reed, Arundo donax.</title>
        <authorList>
            <person name="Barrero R.A."/>
            <person name="Guerrero F.D."/>
            <person name="Moolhuijzen P."/>
            <person name="Goolsby J.A."/>
            <person name="Tidwell J."/>
            <person name="Bellgard S.E."/>
            <person name="Bellgard M.I."/>
        </authorList>
    </citation>
    <scope>NUCLEOTIDE SEQUENCE</scope>
    <source>
        <tissue evidence="1">Shoot tissue taken approximately 20 cm above the soil surface</tissue>
    </source>
</reference>
<evidence type="ECO:0000313" key="1">
    <source>
        <dbReference type="EMBL" id="JAD58329.1"/>
    </source>
</evidence>
<dbReference type="AlphaFoldDB" id="A0A0A9B2T5"/>
<reference evidence="1" key="1">
    <citation type="submission" date="2014-09" db="EMBL/GenBank/DDBJ databases">
        <authorList>
            <person name="Magalhaes I.L.F."/>
            <person name="Oliveira U."/>
            <person name="Santos F.R."/>
            <person name="Vidigal T.H.D.A."/>
            <person name="Brescovit A.D."/>
            <person name="Santos A.J."/>
        </authorList>
    </citation>
    <scope>NUCLEOTIDE SEQUENCE</scope>
    <source>
        <tissue evidence="1">Shoot tissue taken approximately 20 cm above the soil surface</tissue>
    </source>
</reference>
<dbReference type="EMBL" id="GBRH01239566">
    <property type="protein sequence ID" value="JAD58329.1"/>
    <property type="molecule type" value="Transcribed_RNA"/>
</dbReference>
<organism evidence="1">
    <name type="scientific">Arundo donax</name>
    <name type="common">Giant reed</name>
    <name type="synonym">Donax arundinaceus</name>
    <dbReference type="NCBI Taxonomy" id="35708"/>
    <lineage>
        <taxon>Eukaryota</taxon>
        <taxon>Viridiplantae</taxon>
        <taxon>Streptophyta</taxon>
        <taxon>Embryophyta</taxon>
        <taxon>Tracheophyta</taxon>
        <taxon>Spermatophyta</taxon>
        <taxon>Magnoliopsida</taxon>
        <taxon>Liliopsida</taxon>
        <taxon>Poales</taxon>
        <taxon>Poaceae</taxon>
        <taxon>PACMAD clade</taxon>
        <taxon>Arundinoideae</taxon>
        <taxon>Arundineae</taxon>
        <taxon>Arundo</taxon>
    </lineage>
</organism>
<sequence>MALNGTKRLVSNTYAMVLSR</sequence>
<accession>A0A0A9B2T5</accession>
<protein>
    <submittedName>
        <fullName evidence="1">Uncharacterized protein</fullName>
    </submittedName>
</protein>